<comment type="caution">
    <text evidence="6">The sequence shown here is derived from an EMBL/GenBank/DDBJ whole genome shotgun (WGS) entry which is preliminary data.</text>
</comment>
<dbReference type="CDD" id="cd21994">
    <property type="entry name" value="HMG-box_SSRP1-like"/>
    <property type="match status" value="1"/>
</dbReference>
<evidence type="ECO:0000256" key="2">
    <source>
        <dbReference type="ARBA" id="ARBA00023242"/>
    </source>
</evidence>
<feature type="compositionally biased region" description="Low complexity" evidence="4">
    <location>
        <begin position="229"/>
        <end position="248"/>
    </location>
</feature>
<dbReference type="EMBL" id="SRQM01000006">
    <property type="protein sequence ID" value="KAG6123383.1"/>
    <property type="molecule type" value="Genomic_DNA"/>
</dbReference>
<evidence type="ECO:0000259" key="5">
    <source>
        <dbReference type="PROSITE" id="PS50118"/>
    </source>
</evidence>
<dbReference type="Gene3D" id="1.10.30.10">
    <property type="entry name" value="High mobility group box domain"/>
    <property type="match status" value="1"/>
</dbReference>
<feature type="compositionally biased region" description="Polar residues" evidence="4">
    <location>
        <begin position="477"/>
        <end position="511"/>
    </location>
</feature>
<gene>
    <name evidence="6" type="ORF">E4U13_006649</name>
</gene>
<dbReference type="Proteomes" id="UP000732380">
    <property type="component" value="Unassembled WGS sequence"/>
</dbReference>
<proteinExistence type="predicted"/>
<sequence length="531" mass="58033">MTRDFKGILEDLGLSQYHDAFVNQGFDAWDIILDIQESDLDALGVKLGHRRKLQRRIANARGIAPSISLSLSTKPSLDESKQDGLQDGLRQEAPQTDAKPDSRGVVKRKYRRHPKPDENAPERPPSAYVLFSNKMRDDLKSQNLSFTEIAKLVGENWQTIPPADKEVFERQANSAKARYHRQLAEYKTTSDFRKYTQYLYEFKQRQAKMFKDQDLSRRPKLATTRLRHGSTSSSATPTTNSSGSGSSSERLRGSEPLSNRRERVSSATSAARSHYTSAAPTLKPASHSYDDAGLSPRATPFEYANPTELPHRRSRHPRQPSNTRGKARTEYIHQHLPSLSDMLNNRQTNMAHPAAGEAPDGFVCASDYTASLPGRPPLDCHSSMSSSRVPSLRHESSSISTQASASSGGSYSARSYDGSLSVRSLISEASSNGPSVSGGRLNPIMTGSSGGGAPNGQKPLPFDFSQGNGYGFQSDSSPFSHMKVEQSSEGDVVMTNATLPRSGANGKSRNSLDGMDALLRAGEIVGRGGRR</sequence>
<feature type="region of interest" description="Disordered" evidence="4">
    <location>
        <begin position="73"/>
        <end position="126"/>
    </location>
</feature>
<evidence type="ECO:0000256" key="1">
    <source>
        <dbReference type="ARBA" id="ARBA00023125"/>
    </source>
</evidence>
<feature type="region of interest" description="Disordered" evidence="4">
    <location>
        <begin position="376"/>
        <end position="414"/>
    </location>
</feature>
<protein>
    <recommendedName>
        <fullName evidence="5">HMG box domain-containing protein</fullName>
    </recommendedName>
</protein>
<organism evidence="6 7">
    <name type="scientific">Claviceps humidiphila</name>
    <dbReference type="NCBI Taxonomy" id="1294629"/>
    <lineage>
        <taxon>Eukaryota</taxon>
        <taxon>Fungi</taxon>
        <taxon>Dikarya</taxon>
        <taxon>Ascomycota</taxon>
        <taxon>Pezizomycotina</taxon>
        <taxon>Sordariomycetes</taxon>
        <taxon>Hypocreomycetidae</taxon>
        <taxon>Hypocreales</taxon>
        <taxon>Clavicipitaceae</taxon>
        <taxon>Claviceps</taxon>
    </lineage>
</organism>
<dbReference type="InterPro" id="IPR013761">
    <property type="entry name" value="SAM/pointed_sf"/>
</dbReference>
<dbReference type="Pfam" id="PF00536">
    <property type="entry name" value="SAM_1"/>
    <property type="match status" value="1"/>
</dbReference>
<evidence type="ECO:0000256" key="3">
    <source>
        <dbReference type="PROSITE-ProRule" id="PRU00267"/>
    </source>
</evidence>
<evidence type="ECO:0000256" key="4">
    <source>
        <dbReference type="SAM" id="MobiDB-lite"/>
    </source>
</evidence>
<dbReference type="SUPFAM" id="SSF47095">
    <property type="entry name" value="HMG-box"/>
    <property type="match status" value="1"/>
</dbReference>
<dbReference type="PANTHER" id="PTHR46040">
    <property type="entry name" value="HIGH MOBILITY GROUP PROTEIN 2"/>
    <property type="match status" value="1"/>
</dbReference>
<dbReference type="InterPro" id="IPR036910">
    <property type="entry name" value="HMG_box_dom_sf"/>
</dbReference>
<keyword evidence="1 3" id="KW-0238">DNA-binding</keyword>
<feature type="compositionally biased region" description="Basic and acidic residues" evidence="4">
    <location>
        <begin position="249"/>
        <end position="264"/>
    </location>
</feature>
<dbReference type="GO" id="GO:0005634">
    <property type="term" value="C:nucleus"/>
    <property type="evidence" value="ECO:0007669"/>
    <property type="project" value="UniProtKB-UniRule"/>
</dbReference>
<dbReference type="AlphaFoldDB" id="A0A9P7U1Y1"/>
<keyword evidence="2 3" id="KW-0539">Nucleus</keyword>
<dbReference type="PROSITE" id="PS50118">
    <property type="entry name" value="HMG_BOX_2"/>
    <property type="match status" value="1"/>
</dbReference>
<accession>A0A9P7U1Y1</accession>
<feature type="region of interest" description="Disordered" evidence="4">
    <location>
        <begin position="209"/>
        <end position="327"/>
    </location>
</feature>
<evidence type="ECO:0000313" key="7">
    <source>
        <dbReference type="Proteomes" id="UP000732380"/>
    </source>
</evidence>
<feature type="compositionally biased region" description="Low complexity" evidence="4">
    <location>
        <begin position="397"/>
        <end position="414"/>
    </location>
</feature>
<name>A0A9P7U1Y1_9HYPO</name>
<dbReference type="SUPFAM" id="SSF47769">
    <property type="entry name" value="SAM/Pointed domain"/>
    <property type="match status" value="1"/>
</dbReference>
<reference evidence="6 7" key="1">
    <citation type="journal article" date="2020" name="bioRxiv">
        <title>Whole genome comparisons of ergot fungi reveals the divergence and evolution of species within the genus Claviceps are the result of varying mechanisms driving genome evolution and host range expansion.</title>
        <authorList>
            <person name="Wyka S.A."/>
            <person name="Mondo S.J."/>
            <person name="Liu M."/>
            <person name="Dettman J."/>
            <person name="Nalam V."/>
            <person name="Broders K.D."/>
        </authorList>
    </citation>
    <scope>NUCLEOTIDE SEQUENCE [LARGE SCALE GENOMIC DNA]</scope>
    <source>
        <strain evidence="6 7">LM576</strain>
    </source>
</reference>
<feature type="DNA-binding region" description="HMG box" evidence="3">
    <location>
        <begin position="121"/>
        <end position="187"/>
    </location>
</feature>
<dbReference type="InterPro" id="IPR001660">
    <property type="entry name" value="SAM"/>
</dbReference>
<feature type="region of interest" description="Disordered" evidence="4">
    <location>
        <begin position="429"/>
        <end position="453"/>
    </location>
</feature>
<dbReference type="Pfam" id="PF00505">
    <property type="entry name" value="HMG_box"/>
    <property type="match status" value="1"/>
</dbReference>
<dbReference type="GO" id="GO:0010468">
    <property type="term" value="P:regulation of gene expression"/>
    <property type="evidence" value="ECO:0007669"/>
    <property type="project" value="TreeGrafter"/>
</dbReference>
<dbReference type="PANTHER" id="PTHR46040:SF3">
    <property type="entry name" value="HIGH MOBILITY GROUP PROTEIN 2"/>
    <property type="match status" value="1"/>
</dbReference>
<dbReference type="InterPro" id="IPR051965">
    <property type="entry name" value="ChromReg_NeuronalGeneExpr"/>
</dbReference>
<feature type="domain" description="HMG box" evidence="5">
    <location>
        <begin position="121"/>
        <end position="187"/>
    </location>
</feature>
<feature type="region of interest" description="Disordered" evidence="4">
    <location>
        <begin position="477"/>
        <end position="513"/>
    </location>
</feature>
<keyword evidence="7" id="KW-1185">Reference proteome</keyword>
<evidence type="ECO:0000313" key="6">
    <source>
        <dbReference type="EMBL" id="KAG6123383.1"/>
    </source>
</evidence>
<dbReference type="SMART" id="SM00398">
    <property type="entry name" value="HMG"/>
    <property type="match status" value="1"/>
</dbReference>
<dbReference type="GO" id="GO:0003677">
    <property type="term" value="F:DNA binding"/>
    <property type="evidence" value="ECO:0007669"/>
    <property type="project" value="UniProtKB-UniRule"/>
</dbReference>
<dbReference type="Gene3D" id="1.10.150.50">
    <property type="entry name" value="Transcription Factor, Ets-1"/>
    <property type="match status" value="1"/>
</dbReference>
<feature type="compositionally biased region" description="Basic residues" evidence="4">
    <location>
        <begin position="105"/>
        <end position="114"/>
    </location>
</feature>
<feature type="compositionally biased region" description="Polar residues" evidence="4">
    <location>
        <begin position="265"/>
        <end position="279"/>
    </location>
</feature>
<dbReference type="InterPro" id="IPR009071">
    <property type="entry name" value="HMG_box_dom"/>
</dbReference>